<feature type="domain" description="EamA" evidence="7">
    <location>
        <begin position="154"/>
        <end position="286"/>
    </location>
</feature>
<gene>
    <name evidence="8" type="ORF">CHH28_17895</name>
</gene>
<feature type="transmembrane region" description="Helical" evidence="6">
    <location>
        <begin position="214"/>
        <end position="233"/>
    </location>
</feature>
<proteinExistence type="inferred from homology"/>
<name>A0A222FNZ1_9GAMM</name>
<evidence type="ECO:0000256" key="3">
    <source>
        <dbReference type="ARBA" id="ARBA00022692"/>
    </source>
</evidence>
<dbReference type="PANTHER" id="PTHR32322:SF2">
    <property type="entry name" value="EAMA DOMAIN-CONTAINING PROTEIN"/>
    <property type="match status" value="1"/>
</dbReference>
<keyword evidence="5 6" id="KW-0472">Membrane</keyword>
<dbReference type="SUPFAM" id="SSF103481">
    <property type="entry name" value="Multidrug resistance efflux transporter EmrE"/>
    <property type="match status" value="2"/>
</dbReference>
<sequence length="307" mass="33640">MNHPPLRFHITLFIAMAIWGSSFVAMKMVVSDLSPLVAVFLRMSISLVAFAVLIRWVIRDFRYHPGDWKLLLATAAMEPCLYFIFESLALQYTSASQAGMVSALLPLMVAVSAWWLFDENVVPRQWGGFALALAGVLWMTLGGSQSEQAPNPLLGNFLELLAMVAATGYTLLIKHLTQRYSALFLTALQSVIGCLFFLPLALLSPWPDSIGWSTWAPLIYLGVVVTLGGYGLYNYSLGHVKATVAAGYVNLIPAFGVVFSVWLLGDQLTLGQWAGIGLIFAGVYLSREQRRRPEPIASMDPPPVSPG</sequence>
<feature type="transmembrane region" description="Helical" evidence="6">
    <location>
        <begin position="245"/>
        <end position="264"/>
    </location>
</feature>
<comment type="subcellular location">
    <subcellularLocation>
        <location evidence="1">Membrane</location>
        <topology evidence="1">Multi-pass membrane protein</topology>
    </subcellularLocation>
</comment>
<accession>A0A222FNZ1</accession>
<evidence type="ECO:0000256" key="5">
    <source>
        <dbReference type="ARBA" id="ARBA00023136"/>
    </source>
</evidence>
<feature type="transmembrane region" description="Helical" evidence="6">
    <location>
        <begin position="270"/>
        <end position="286"/>
    </location>
</feature>
<feature type="transmembrane region" description="Helical" evidence="6">
    <location>
        <begin position="124"/>
        <end position="141"/>
    </location>
</feature>
<evidence type="ECO:0000256" key="4">
    <source>
        <dbReference type="ARBA" id="ARBA00022989"/>
    </source>
</evidence>
<protein>
    <submittedName>
        <fullName evidence="8">EamA family transporter</fullName>
    </submittedName>
</protein>
<dbReference type="InterPro" id="IPR000620">
    <property type="entry name" value="EamA_dom"/>
</dbReference>
<evidence type="ECO:0000256" key="6">
    <source>
        <dbReference type="SAM" id="Phobius"/>
    </source>
</evidence>
<evidence type="ECO:0000313" key="8">
    <source>
        <dbReference type="EMBL" id="ASP40432.1"/>
    </source>
</evidence>
<comment type="similarity">
    <text evidence="2">Belongs to the EamA transporter family.</text>
</comment>
<feature type="transmembrane region" description="Helical" evidence="6">
    <location>
        <begin position="12"/>
        <end position="30"/>
    </location>
</feature>
<dbReference type="Gene3D" id="1.10.3730.20">
    <property type="match status" value="2"/>
</dbReference>
<keyword evidence="9" id="KW-1185">Reference proteome</keyword>
<dbReference type="KEGG" id="bsan:CHH28_17895"/>
<dbReference type="RefSeq" id="WP_094061599.1">
    <property type="nucleotide sequence ID" value="NZ_CP022530.1"/>
</dbReference>
<evidence type="ECO:0000256" key="1">
    <source>
        <dbReference type="ARBA" id="ARBA00004141"/>
    </source>
</evidence>
<dbReference type="GO" id="GO:0016020">
    <property type="term" value="C:membrane"/>
    <property type="evidence" value="ECO:0007669"/>
    <property type="project" value="UniProtKB-SubCell"/>
</dbReference>
<dbReference type="EMBL" id="CP022530">
    <property type="protein sequence ID" value="ASP40432.1"/>
    <property type="molecule type" value="Genomic_DNA"/>
</dbReference>
<evidence type="ECO:0000313" key="9">
    <source>
        <dbReference type="Proteomes" id="UP000202440"/>
    </source>
</evidence>
<feature type="transmembrane region" description="Helical" evidence="6">
    <location>
        <begin position="70"/>
        <end position="92"/>
    </location>
</feature>
<keyword evidence="4 6" id="KW-1133">Transmembrane helix</keyword>
<dbReference type="Pfam" id="PF00892">
    <property type="entry name" value="EamA"/>
    <property type="match status" value="2"/>
</dbReference>
<evidence type="ECO:0000256" key="2">
    <source>
        <dbReference type="ARBA" id="ARBA00007362"/>
    </source>
</evidence>
<evidence type="ECO:0000259" key="7">
    <source>
        <dbReference type="Pfam" id="PF00892"/>
    </source>
</evidence>
<feature type="transmembrane region" description="Helical" evidence="6">
    <location>
        <begin position="180"/>
        <end position="202"/>
    </location>
</feature>
<feature type="transmembrane region" description="Helical" evidence="6">
    <location>
        <begin position="36"/>
        <end position="58"/>
    </location>
</feature>
<organism evidence="8 9">
    <name type="scientific">Bacterioplanes sanyensis</name>
    <dbReference type="NCBI Taxonomy" id="1249553"/>
    <lineage>
        <taxon>Bacteria</taxon>
        <taxon>Pseudomonadati</taxon>
        <taxon>Pseudomonadota</taxon>
        <taxon>Gammaproteobacteria</taxon>
        <taxon>Oceanospirillales</taxon>
        <taxon>Oceanospirillaceae</taxon>
        <taxon>Bacterioplanes</taxon>
    </lineage>
</organism>
<dbReference type="Proteomes" id="UP000202440">
    <property type="component" value="Chromosome"/>
</dbReference>
<dbReference type="InterPro" id="IPR050638">
    <property type="entry name" value="AA-Vitamin_Transporters"/>
</dbReference>
<feature type="transmembrane region" description="Helical" evidence="6">
    <location>
        <begin position="153"/>
        <end position="173"/>
    </location>
</feature>
<keyword evidence="3 6" id="KW-0812">Transmembrane</keyword>
<feature type="transmembrane region" description="Helical" evidence="6">
    <location>
        <begin position="98"/>
        <end position="117"/>
    </location>
</feature>
<dbReference type="OrthoDB" id="5584577at2"/>
<dbReference type="AlphaFoldDB" id="A0A222FNZ1"/>
<dbReference type="PANTHER" id="PTHR32322">
    <property type="entry name" value="INNER MEMBRANE TRANSPORTER"/>
    <property type="match status" value="1"/>
</dbReference>
<dbReference type="InterPro" id="IPR037185">
    <property type="entry name" value="EmrE-like"/>
</dbReference>
<feature type="domain" description="EamA" evidence="7">
    <location>
        <begin position="10"/>
        <end position="140"/>
    </location>
</feature>
<reference evidence="8 9" key="1">
    <citation type="submission" date="2017-07" db="EMBL/GenBank/DDBJ databases">
        <title>Annotated genome sequence of Bacterioplanes sanyensis isolated from Red Sea.</title>
        <authorList>
            <person name="Rehman Z.U."/>
        </authorList>
    </citation>
    <scope>NUCLEOTIDE SEQUENCE [LARGE SCALE GENOMIC DNA]</scope>
    <source>
        <strain evidence="8 9">NV9</strain>
    </source>
</reference>